<keyword evidence="8 13" id="KW-0418">Kinase</keyword>
<keyword evidence="7 13" id="KW-0547">Nucleotide-binding</keyword>
<keyword evidence="13" id="KW-0756">Sterol biosynthesis</keyword>
<keyword evidence="5 13" id="KW-0444">Lipid biosynthesis</keyword>
<dbReference type="InterPro" id="IPR020568">
    <property type="entry name" value="Ribosomal_Su5_D2-typ_SF"/>
</dbReference>
<dbReference type="SUPFAM" id="SSF54211">
    <property type="entry name" value="Ribosomal protein S5 domain 2-like"/>
    <property type="match status" value="1"/>
</dbReference>
<evidence type="ECO:0000256" key="11">
    <source>
        <dbReference type="ARBA" id="ARBA00023098"/>
    </source>
</evidence>
<evidence type="ECO:0000313" key="17">
    <source>
        <dbReference type="EMBL" id="CAH0517107.1"/>
    </source>
</evidence>
<evidence type="ECO:0000256" key="6">
    <source>
        <dbReference type="ARBA" id="ARBA00022679"/>
    </source>
</evidence>
<evidence type="ECO:0000256" key="12">
    <source>
        <dbReference type="ARBA" id="ARBA00029438"/>
    </source>
</evidence>
<dbReference type="PRINTS" id="PR00959">
    <property type="entry name" value="MEVGALKINASE"/>
</dbReference>
<evidence type="ECO:0000256" key="14">
    <source>
        <dbReference type="SAM" id="Coils"/>
    </source>
</evidence>
<comment type="subcellular location">
    <subcellularLocation>
        <location evidence="1 13">Cytoplasm</location>
    </subcellularLocation>
</comment>
<keyword evidence="13" id="KW-1207">Sterol metabolism</keyword>
<keyword evidence="9 13" id="KW-0067">ATP-binding</keyword>
<name>A0ABN8CW53_9STRA</name>
<dbReference type="InterPro" id="IPR006205">
    <property type="entry name" value="Mev_gal_kin"/>
</dbReference>
<evidence type="ECO:0000256" key="3">
    <source>
        <dbReference type="ARBA" id="ARBA00012103"/>
    </source>
</evidence>
<dbReference type="InterPro" id="IPR036554">
    <property type="entry name" value="GHMP_kinase_C_sf"/>
</dbReference>
<evidence type="ECO:0000256" key="10">
    <source>
        <dbReference type="ARBA" id="ARBA00022842"/>
    </source>
</evidence>
<evidence type="ECO:0000256" key="13">
    <source>
        <dbReference type="RuleBase" id="RU363087"/>
    </source>
</evidence>
<dbReference type="InterPro" id="IPR006204">
    <property type="entry name" value="GHMP_kinase_N_dom"/>
</dbReference>
<feature type="domain" description="GHMP kinase N-terminal" evidence="15">
    <location>
        <begin position="167"/>
        <end position="240"/>
    </location>
</feature>
<keyword evidence="14" id="KW-0175">Coiled coil</keyword>
<keyword evidence="13" id="KW-0753">Steroid metabolism</keyword>
<evidence type="ECO:0000259" key="15">
    <source>
        <dbReference type="Pfam" id="PF00288"/>
    </source>
</evidence>
<gene>
    <name evidence="17" type="ORF">PBS001_LOCUS3734</name>
</gene>
<dbReference type="PROSITE" id="PS00627">
    <property type="entry name" value="GHMP_KINASES_ATP"/>
    <property type="match status" value="1"/>
</dbReference>
<comment type="pathway">
    <text evidence="12 13">Isoprenoid biosynthesis; isopentenyl diphosphate biosynthesis via mevalonate pathway; isopentenyl diphosphate from (R)-mevalonate: step 1/3.</text>
</comment>
<keyword evidence="4 13" id="KW-0963">Cytoplasm</keyword>
<protein>
    <recommendedName>
        <fullName evidence="3 13">Mevalonate kinase</fullName>
        <shortName evidence="13">MK</shortName>
        <ecNumber evidence="3 13">2.7.1.36</ecNumber>
    </recommendedName>
</protein>
<evidence type="ECO:0000256" key="7">
    <source>
        <dbReference type="ARBA" id="ARBA00022741"/>
    </source>
</evidence>
<comment type="catalytic activity">
    <reaction evidence="13">
        <text>(R)-mevalonate + ATP = (R)-5-phosphomevalonate + ADP + H(+)</text>
        <dbReference type="Rhea" id="RHEA:17065"/>
        <dbReference type="ChEBI" id="CHEBI:15378"/>
        <dbReference type="ChEBI" id="CHEBI:30616"/>
        <dbReference type="ChEBI" id="CHEBI:36464"/>
        <dbReference type="ChEBI" id="CHEBI:58146"/>
        <dbReference type="ChEBI" id="CHEBI:456216"/>
        <dbReference type="EC" id="2.7.1.36"/>
    </reaction>
</comment>
<comment type="similarity">
    <text evidence="2 13">Belongs to the GHMP kinase family. Mevalonate kinase subfamily.</text>
</comment>
<dbReference type="InterPro" id="IPR013750">
    <property type="entry name" value="GHMP_kinase_C_dom"/>
</dbReference>
<feature type="domain" description="GHMP kinase C-terminal" evidence="16">
    <location>
        <begin position="323"/>
        <end position="374"/>
    </location>
</feature>
<evidence type="ECO:0000256" key="5">
    <source>
        <dbReference type="ARBA" id="ARBA00022516"/>
    </source>
</evidence>
<comment type="caution">
    <text evidence="17">The sequence shown here is derived from an EMBL/GenBank/DDBJ whole genome shotgun (WGS) entry which is preliminary data.</text>
</comment>
<dbReference type="PANTHER" id="PTHR43290:SF2">
    <property type="entry name" value="MEVALONATE KINASE"/>
    <property type="match status" value="1"/>
</dbReference>
<reference evidence="17 18" key="1">
    <citation type="submission" date="2021-11" db="EMBL/GenBank/DDBJ databases">
        <authorList>
            <person name="Islam A."/>
            <person name="Islam S."/>
            <person name="Flora M.S."/>
            <person name="Rahman M."/>
            <person name="Ziaur R.M."/>
            <person name="Epstein J.H."/>
            <person name="Hassan M."/>
            <person name="Klassen M."/>
            <person name="Woodard K."/>
            <person name="Webb A."/>
            <person name="Webby R.J."/>
            <person name="El Zowalaty M.E."/>
        </authorList>
    </citation>
    <scope>NUCLEOTIDE SEQUENCE [LARGE SCALE GENOMIC DNA]</scope>
    <source>
        <strain evidence="17">Pbs1</strain>
    </source>
</reference>
<evidence type="ECO:0000256" key="8">
    <source>
        <dbReference type="ARBA" id="ARBA00022777"/>
    </source>
</evidence>
<organism evidence="17 18">
    <name type="scientific">Peronospora belbahrii</name>
    <dbReference type="NCBI Taxonomy" id="622444"/>
    <lineage>
        <taxon>Eukaryota</taxon>
        <taxon>Sar</taxon>
        <taxon>Stramenopiles</taxon>
        <taxon>Oomycota</taxon>
        <taxon>Peronosporomycetes</taxon>
        <taxon>Peronosporales</taxon>
        <taxon>Peronosporaceae</taxon>
        <taxon>Peronospora</taxon>
    </lineage>
</organism>
<evidence type="ECO:0000256" key="4">
    <source>
        <dbReference type="ARBA" id="ARBA00022490"/>
    </source>
</evidence>
<evidence type="ECO:0000256" key="9">
    <source>
        <dbReference type="ARBA" id="ARBA00022840"/>
    </source>
</evidence>
<dbReference type="Proteomes" id="UP001158986">
    <property type="component" value="Unassembled WGS sequence"/>
</dbReference>
<evidence type="ECO:0000256" key="1">
    <source>
        <dbReference type="ARBA" id="ARBA00004496"/>
    </source>
</evidence>
<dbReference type="EMBL" id="CAKLCB010000228">
    <property type="protein sequence ID" value="CAH0517107.1"/>
    <property type="molecule type" value="Genomic_DNA"/>
</dbReference>
<evidence type="ECO:0000259" key="16">
    <source>
        <dbReference type="Pfam" id="PF08544"/>
    </source>
</evidence>
<accession>A0ABN8CW53</accession>
<keyword evidence="6 13" id="KW-0808">Transferase</keyword>
<evidence type="ECO:0000256" key="2">
    <source>
        <dbReference type="ARBA" id="ARBA00006495"/>
    </source>
</evidence>
<dbReference type="Pfam" id="PF00288">
    <property type="entry name" value="GHMP_kinases_N"/>
    <property type="match status" value="1"/>
</dbReference>
<dbReference type="Gene3D" id="3.30.230.10">
    <property type="match status" value="1"/>
</dbReference>
<sequence length="407" mass="44341">MAKDSRILRDGTVYQSYGSRKSIMAGNSHVVRVSAPGKLLLLGEHAVVYGCPVVAVALSDLRINVEITRIQMPTAITPTVEFFCKDIQSTRDKQPLRCVYTTLELQKIVDGLEDDIYYVPTPMQEVMKRIENVLDGETPEDAKAIRAPLFLCCALLRTSGFLSGSKGGLLVKVATCNLPIGAGLGSSAAMSVALAGAFAELSDSPRKHELEFINAYAFGAEVILHGLPSGADNTVSCFGGTLIFQKHSEPSFCRIQCQLDKFRFLIVNTCVPRSTKEQVDIVRKRYEADREKVQKQFDDIQQLVEKFIALSERKVLSEEVLGQEIAYNQKILNGLGVGHQRIDEVVRICKQFNGATKLTGAGGGGCTISLLPRSLSSKDLAKLVTELEAKGYECFTSAIGGQGLTRA</sequence>
<dbReference type="Pfam" id="PF08544">
    <property type="entry name" value="GHMP_kinases_C"/>
    <property type="match status" value="1"/>
</dbReference>
<dbReference type="NCBIfam" id="TIGR00549">
    <property type="entry name" value="mevalon_kin"/>
    <property type="match status" value="1"/>
</dbReference>
<dbReference type="Gene3D" id="3.30.70.890">
    <property type="entry name" value="GHMP kinase, C-terminal domain"/>
    <property type="match status" value="1"/>
</dbReference>
<dbReference type="PANTHER" id="PTHR43290">
    <property type="entry name" value="MEVALONATE KINASE"/>
    <property type="match status" value="1"/>
</dbReference>
<proteinExistence type="inferred from homology"/>
<dbReference type="SUPFAM" id="SSF55060">
    <property type="entry name" value="GHMP Kinase, C-terminal domain"/>
    <property type="match status" value="1"/>
</dbReference>
<keyword evidence="13" id="KW-0752">Steroid biosynthesis</keyword>
<dbReference type="InterPro" id="IPR014721">
    <property type="entry name" value="Ribsml_uS5_D2-typ_fold_subgr"/>
</dbReference>
<keyword evidence="11 13" id="KW-0443">Lipid metabolism</keyword>
<dbReference type="InterPro" id="IPR006203">
    <property type="entry name" value="GHMP_knse_ATP-bd_CS"/>
</dbReference>
<feature type="coiled-coil region" evidence="14">
    <location>
        <begin position="276"/>
        <end position="303"/>
    </location>
</feature>
<evidence type="ECO:0000313" key="18">
    <source>
        <dbReference type="Proteomes" id="UP001158986"/>
    </source>
</evidence>
<keyword evidence="10" id="KW-0460">Magnesium</keyword>
<keyword evidence="18" id="KW-1185">Reference proteome</keyword>
<dbReference type="EC" id="2.7.1.36" evidence="3 13"/>